<keyword evidence="2" id="KW-1185">Reference proteome</keyword>
<proteinExistence type="predicted"/>
<evidence type="ECO:0000313" key="2">
    <source>
        <dbReference type="Proteomes" id="UP001152795"/>
    </source>
</evidence>
<name>A0A6S7J5S8_PARCT</name>
<sequence>MKVRYGSRCLKLKLADNLQKSKTKLVKLRNRLKFLRRCRDNGFIPRRLRIKLSKDEIQVRNVYWKVY</sequence>
<reference evidence="1" key="1">
    <citation type="submission" date="2020-04" db="EMBL/GenBank/DDBJ databases">
        <authorList>
            <person name="Alioto T."/>
            <person name="Alioto T."/>
            <person name="Gomez Garrido J."/>
        </authorList>
    </citation>
    <scope>NUCLEOTIDE SEQUENCE</scope>
    <source>
        <strain evidence="1">A484AB</strain>
    </source>
</reference>
<comment type="caution">
    <text evidence="1">The sequence shown here is derived from an EMBL/GenBank/DDBJ whole genome shotgun (WGS) entry which is preliminary data.</text>
</comment>
<feature type="non-terminal residue" evidence="1">
    <location>
        <position position="67"/>
    </location>
</feature>
<dbReference type="AlphaFoldDB" id="A0A6S7J5S8"/>
<protein>
    <submittedName>
        <fullName evidence="1">Uncharacterized protein</fullName>
    </submittedName>
</protein>
<gene>
    <name evidence="1" type="ORF">PACLA_8A009061</name>
</gene>
<accession>A0A6S7J5S8</accession>
<dbReference type="Proteomes" id="UP001152795">
    <property type="component" value="Unassembled WGS sequence"/>
</dbReference>
<dbReference type="EMBL" id="CACRXK020013535">
    <property type="protein sequence ID" value="CAB4025311.1"/>
    <property type="molecule type" value="Genomic_DNA"/>
</dbReference>
<organism evidence="1 2">
    <name type="scientific">Paramuricea clavata</name>
    <name type="common">Red gorgonian</name>
    <name type="synonym">Violescent sea-whip</name>
    <dbReference type="NCBI Taxonomy" id="317549"/>
    <lineage>
        <taxon>Eukaryota</taxon>
        <taxon>Metazoa</taxon>
        <taxon>Cnidaria</taxon>
        <taxon>Anthozoa</taxon>
        <taxon>Octocorallia</taxon>
        <taxon>Malacalcyonacea</taxon>
        <taxon>Plexauridae</taxon>
        <taxon>Paramuricea</taxon>
    </lineage>
</organism>
<evidence type="ECO:0000313" key="1">
    <source>
        <dbReference type="EMBL" id="CAB4025311.1"/>
    </source>
</evidence>